<name>A0A518IRH6_9BACT</name>
<reference evidence="1 2" key="1">
    <citation type="submission" date="2019-02" db="EMBL/GenBank/DDBJ databases">
        <title>Deep-cultivation of Planctomycetes and their phenomic and genomic characterization uncovers novel biology.</title>
        <authorList>
            <person name="Wiegand S."/>
            <person name="Jogler M."/>
            <person name="Boedeker C."/>
            <person name="Pinto D."/>
            <person name="Vollmers J."/>
            <person name="Rivas-Marin E."/>
            <person name="Kohn T."/>
            <person name="Peeters S.H."/>
            <person name="Heuer A."/>
            <person name="Rast P."/>
            <person name="Oberbeckmann S."/>
            <person name="Bunk B."/>
            <person name="Jeske O."/>
            <person name="Meyerdierks A."/>
            <person name="Storesund J.E."/>
            <person name="Kallscheuer N."/>
            <person name="Luecker S."/>
            <person name="Lage O.M."/>
            <person name="Pohl T."/>
            <person name="Merkel B.J."/>
            <person name="Hornburger P."/>
            <person name="Mueller R.-W."/>
            <person name="Bruemmer F."/>
            <person name="Labrenz M."/>
            <person name="Spormann A.M."/>
            <person name="Op den Camp H."/>
            <person name="Overmann J."/>
            <person name="Amann R."/>
            <person name="Jetten M.S.M."/>
            <person name="Mascher T."/>
            <person name="Medema M.H."/>
            <person name="Devos D.P."/>
            <person name="Kaster A.-K."/>
            <person name="Ovreas L."/>
            <person name="Rohde M."/>
            <person name="Galperin M.Y."/>
            <person name="Jogler C."/>
        </authorList>
    </citation>
    <scope>NUCLEOTIDE SEQUENCE [LARGE SCALE GENOMIC DNA]</scope>
    <source>
        <strain evidence="1 2">Mal33</strain>
    </source>
</reference>
<dbReference type="Proteomes" id="UP000316770">
    <property type="component" value="Chromosome"/>
</dbReference>
<dbReference type="Gene3D" id="3.20.20.370">
    <property type="entry name" value="Glycoside hydrolase/deacetylase"/>
    <property type="match status" value="1"/>
</dbReference>
<dbReference type="SUPFAM" id="SSF88713">
    <property type="entry name" value="Glycoside hydrolase/deacetylase"/>
    <property type="match status" value="1"/>
</dbReference>
<keyword evidence="2" id="KW-1185">Reference proteome</keyword>
<dbReference type="GO" id="GO:0005975">
    <property type="term" value="P:carbohydrate metabolic process"/>
    <property type="evidence" value="ECO:0007669"/>
    <property type="project" value="InterPro"/>
</dbReference>
<dbReference type="AlphaFoldDB" id="A0A518IRH6"/>
<accession>A0A518IRH6</accession>
<organism evidence="1 2">
    <name type="scientific">Rosistilla oblonga</name>
    <dbReference type="NCBI Taxonomy" id="2527990"/>
    <lineage>
        <taxon>Bacteria</taxon>
        <taxon>Pseudomonadati</taxon>
        <taxon>Planctomycetota</taxon>
        <taxon>Planctomycetia</taxon>
        <taxon>Pirellulales</taxon>
        <taxon>Pirellulaceae</taxon>
        <taxon>Rosistilla</taxon>
    </lineage>
</organism>
<sequence>MDDVNQPDLSFRFAFDGPLGRVLQQHALDDIAAARLTWKFKAYYRLRPWIPIAMRQLLQRGRNRSLDAPDDWYLPTEFISDWQRAVSHDVATTPNHRTLHPWPDGFEVATVLTHDVETRAGVKLVSALASLEEEYGFRSAWNFVPYKYKIDAGLLDDLSSRGHEIGVHGYNHDGRLFESRRTFDWRKDRINEAIGNFKSTGFRAPMVHRNLDWLQGLDVDYDASCFDVDPFQAMPGGIGSPWPFIAGKFVELPYTLPQDHTLLVALGETTPQVWIDKLQYLRQIAGMAMLITHPDYLDTSRRLNIYRQFLEHLREQTDLWHALPRDVATWWRQRDQSTISAVDDSIEGPAAARGRVVAIDELFAATRCPA</sequence>
<gene>
    <name evidence="1" type="ORF">Mal33_16840</name>
</gene>
<dbReference type="InterPro" id="IPR011330">
    <property type="entry name" value="Glyco_hydro/deAcase_b/a-brl"/>
</dbReference>
<evidence type="ECO:0000313" key="1">
    <source>
        <dbReference type="EMBL" id="QDV55705.1"/>
    </source>
</evidence>
<evidence type="ECO:0000313" key="2">
    <source>
        <dbReference type="Proteomes" id="UP000316770"/>
    </source>
</evidence>
<proteinExistence type="predicted"/>
<evidence type="ECO:0008006" key="3">
    <source>
        <dbReference type="Google" id="ProtNLM"/>
    </source>
</evidence>
<protein>
    <recommendedName>
        <fullName evidence="3">Polysaccharide deacetylase</fullName>
    </recommendedName>
</protein>
<dbReference type="EMBL" id="CP036318">
    <property type="protein sequence ID" value="QDV55705.1"/>
    <property type="molecule type" value="Genomic_DNA"/>
</dbReference>
<dbReference type="RefSeq" id="WP_145283610.1">
    <property type="nucleotide sequence ID" value="NZ_CP036318.1"/>
</dbReference>